<keyword evidence="5" id="KW-1185">Reference proteome</keyword>
<proteinExistence type="inferred from homology"/>
<dbReference type="SMART" id="SM00257">
    <property type="entry name" value="LysM"/>
    <property type="match status" value="1"/>
</dbReference>
<dbReference type="PRINTS" id="PR01607">
    <property type="entry name" value="APYRASEFAMLY"/>
</dbReference>
<evidence type="ECO:0000313" key="5">
    <source>
        <dbReference type="Proteomes" id="UP000198304"/>
    </source>
</evidence>
<dbReference type="Pfam" id="PF02872">
    <property type="entry name" value="5_nucleotid_C"/>
    <property type="match status" value="1"/>
</dbReference>
<keyword evidence="2" id="KW-0378">Hydrolase</keyword>
<evidence type="ECO:0000256" key="1">
    <source>
        <dbReference type="ARBA" id="ARBA00022729"/>
    </source>
</evidence>
<dbReference type="CDD" id="cd00845">
    <property type="entry name" value="MPP_UshA_N_like"/>
    <property type="match status" value="1"/>
</dbReference>
<dbReference type="GO" id="GO:0009166">
    <property type="term" value="P:nucleotide catabolic process"/>
    <property type="evidence" value="ECO:0007669"/>
    <property type="project" value="InterPro"/>
</dbReference>
<evidence type="ECO:0000259" key="3">
    <source>
        <dbReference type="PROSITE" id="PS51782"/>
    </source>
</evidence>
<dbReference type="InterPro" id="IPR036907">
    <property type="entry name" value="5'-Nucleotdase_C_sf"/>
</dbReference>
<dbReference type="SUPFAM" id="SSF55816">
    <property type="entry name" value="5'-nucleotidase (syn. UDP-sugar hydrolase), C-terminal domain"/>
    <property type="match status" value="1"/>
</dbReference>
<feature type="domain" description="LysM" evidence="3">
    <location>
        <begin position="549"/>
        <end position="593"/>
    </location>
</feature>
<gene>
    <name evidence="4" type="ORF">SAMN05446037_102042</name>
</gene>
<dbReference type="EMBL" id="FZOJ01000020">
    <property type="protein sequence ID" value="SNS76912.1"/>
    <property type="molecule type" value="Genomic_DNA"/>
</dbReference>
<dbReference type="InterPro" id="IPR008334">
    <property type="entry name" value="5'-Nucleotdase_C"/>
</dbReference>
<dbReference type="InterPro" id="IPR036779">
    <property type="entry name" value="LysM_dom_sf"/>
</dbReference>
<evidence type="ECO:0000313" key="4">
    <source>
        <dbReference type="EMBL" id="SNS76912.1"/>
    </source>
</evidence>
<dbReference type="Pfam" id="PF00149">
    <property type="entry name" value="Metallophos"/>
    <property type="match status" value="1"/>
</dbReference>
<dbReference type="InterPro" id="IPR029052">
    <property type="entry name" value="Metallo-depent_PP-like"/>
</dbReference>
<dbReference type="GO" id="GO:0000166">
    <property type="term" value="F:nucleotide binding"/>
    <property type="evidence" value="ECO:0007669"/>
    <property type="project" value="UniProtKB-KW"/>
</dbReference>
<dbReference type="GO" id="GO:0030288">
    <property type="term" value="C:outer membrane-bounded periplasmic space"/>
    <property type="evidence" value="ECO:0007669"/>
    <property type="project" value="TreeGrafter"/>
</dbReference>
<dbReference type="PANTHER" id="PTHR11575:SF24">
    <property type="entry name" value="5'-NUCLEOTIDASE"/>
    <property type="match status" value="1"/>
</dbReference>
<dbReference type="Proteomes" id="UP000198304">
    <property type="component" value="Unassembled WGS sequence"/>
</dbReference>
<dbReference type="InterPro" id="IPR006179">
    <property type="entry name" value="5_nucleotidase/apyrase"/>
</dbReference>
<dbReference type="Gene3D" id="3.90.780.10">
    <property type="entry name" value="5'-Nucleotidase, C-terminal domain"/>
    <property type="match status" value="1"/>
</dbReference>
<dbReference type="CDD" id="cd00118">
    <property type="entry name" value="LysM"/>
    <property type="match status" value="1"/>
</dbReference>
<dbReference type="Pfam" id="PF01476">
    <property type="entry name" value="LysM"/>
    <property type="match status" value="1"/>
</dbReference>
<sequence>MKKYNMKKVFVTILIFTMLFTTMSLFSYGETAGATTITILHTNDIHGRVLEDAYDGMGFGKIATLVKEFKEVNPNTLLLDAGDTFHGLSIATSVEGESIATIMNAIGYDAMAAGNHDFNYGQARLVELNEMTEFPIMAANVKKANGENLLESYVIKDVDGVKIGIFGLATPETLFKSHPKGVEGLKFDDPVETALKMVAALEDKVDIIIALGHVGIDEESVDTSVKVIEEVPGIDVFVDGHSHSVLEEGKVVGDTLLVSAGEYGKYLGVVELVIEDGSLISKKANLISKEEAAEVEEDEAIMEIVHEINEIVEEVMNEVVGETAVTLDGEREQVRAGETNLGNLITDVFIEATGADVALTNGGGIRASIEAGEITRKDIITVFPFGNSLEVKKVTGEIIKEALELGTDAYPEPKGAFPQVAGMSYKIDLNKPVGDRIVDIMVNGSALEMDKEYTLATNDFIAAGGDGYTMIQATPTTRRLMAMDEALIAYINEEGVIAPAVEGRITVVELREEEVQEVVEEVGGVDPILEETVVEEPHKEEVKEEVTTIIYVVQPGDWLSKIAIKYNTSWEHLQEINGIKNPNLIFPGQEIVIY</sequence>
<reference evidence="4 5" key="1">
    <citation type="submission" date="2017-06" db="EMBL/GenBank/DDBJ databases">
        <authorList>
            <person name="Kim H.J."/>
            <person name="Triplett B.A."/>
        </authorList>
    </citation>
    <scope>NUCLEOTIDE SEQUENCE [LARGE SCALE GENOMIC DNA]</scope>
    <source>
        <strain evidence="4 5">SCA</strain>
    </source>
</reference>
<protein>
    <submittedName>
        <fullName evidence="4">5'-nucleotidase</fullName>
    </submittedName>
</protein>
<dbReference type="Gene3D" id="3.10.350.10">
    <property type="entry name" value="LysM domain"/>
    <property type="match status" value="1"/>
</dbReference>
<evidence type="ECO:0000256" key="2">
    <source>
        <dbReference type="RuleBase" id="RU362119"/>
    </source>
</evidence>
<keyword evidence="2" id="KW-0547">Nucleotide-binding</keyword>
<dbReference type="GO" id="GO:0016788">
    <property type="term" value="F:hydrolase activity, acting on ester bonds"/>
    <property type="evidence" value="ECO:0007669"/>
    <property type="project" value="InterPro"/>
</dbReference>
<dbReference type="PANTHER" id="PTHR11575">
    <property type="entry name" value="5'-NUCLEOTIDASE-RELATED"/>
    <property type="match status" value="1"/>
</dbReference>
<name>A0A239H6Q5_9FIRM</name>
<dbReference type="SUPFAM" id="SSF54106">
    <property type="entry name" value="LysM domain"/>
    <property type="match status" value="1"/>
</dbReference>
<accession>A0A239H6Q5</accession>
<dbReference type="Gene3D" id="3.60.21.10">
    <property type="match status" value="1"/>
</dbReference>
<dbReference type="InterPro" id="IPR004843">
    <property type="entry name" value="Calcineurin-like_PHP"/>
</dbReference>
<organism evidence="4 5">
    <name type="scientific">Anaerovirgula multivorans</name>
    <dbReference type="NCBI Taxonomy" id="312168"/>
    <lineage>
        <taxon>Bacteria</taxon>
        <taxon>Bacillati</taxon>
        <taxon>Bacillota</taxon>
        <taxon>Clostridia</taxon>
        <taxon>Peptostreptococcales</taxon>
        <taxon>Natronincolaceae</taxon>
        <taxon>Anaerovirgula</taxon>
    </lineage>
</organism>
<dbReference type="PROSITE" id="PS00785">
    <property type="entry name" value="5_NUCLEOTIDASE_1"/>
    <property type="match status" value="1"/>
</dbReference>
<comment type="similarity">
    <text evidence="2">Belongs to the 5'-nucleotidase family.</text>
</comment>
<dbReference type="SUPFAM" id="SSF56300">
    <property type="entry name" value="Metallo-dependent phosphatases"/>
    <property type="match status" value="1"/>
</dbReference>
<dbReference type="GO" id="GO:0046872">
    <property type="term" value="F:metal ion binding"/>
    <property type="evidence" value="ECO:0007669"/>
    <property type="project" value="InterPro"/>
</dbReference>
<dbReference type="PROSITE" id="PS51782">
    <property type="entry name" value="LYSM"/>
    <property type="match status" value="1"/>
</dbReference>
<dbReference type="InterPro" id="IPR018392">
    <property type="entry name" value="LysM"/>
</dbReference>
<keyword evidence="1" id="KW-0732">Signal</keyword>
<dbReference type="AlphaFoldDB" id="A0A239H6Q5"/>
<dbReference type="InterPro" id="IPR006146">
    <property type="entry name" value="5'-Nucleotdase_CS"/>
</dbReference>
<dbReference type="RefSeq" id="WP_242975172.1">
    <property type="nucleotide sequence ID" value="NZ_FZOJ01000020.1"/>
</dbReference>